<dbReference type="PANTHER" id="PTHR11079:SF202">
    <property type="entry name" value="TRNA-SPECIFIC ADENOSINE DEAMINASE"/>
    <property type="match status" value="1"/>
</dbReference>
<evidence type="ECO:0000256" key="7">
    <source>
        <dbReference type="ARBA" id="ARBA00048045"/>
    </source>
</evidence>
<evidence type="ECO:0000256" key="4">
    <source>
        <dbReference type="ARBA" id="ARBA00022723"/>
    </source>
</evidence>
<dbReference type="InterPro" id="IPR016193">
    <property type="entry name" value="Cytidine_deaminase-like"/>
</dbReference>
<dbReference type="HAMAP" id="MF_00972">
    <property type="entry name" value="tRNA_aden_deaminase"/>
    <property type="match status" value="1"/>
</dbReference>
<dbReference type="PANTHER" id="PTHR11079">
    <property type="entry name" value="CYTOSINE DEAMINASE FAMILY MEMBER"/>
    <property type="match status" value="1"/>
</dbReference>
<dbReference type="CDD" id="cd01285">
    <property type="entry name" value="nucleoside_deaminase"/>
    <property type="match status" value="1"/>
</dbReference>
<protein>
    <recommendedName>
        <fullName evidence="8">tRNA-specific adenosine deaminase</fullName>
        <ecNumber evidence="8">3.5.4.33</ecNumber>
    </recommendedName>
</protein>
<organism evidence="10 11">
    <name type="scientific">Sinomonas flava</name>
    <dbReference type="NCBI Taxonomy" id="496857"/>
    <lineage>
        <taxon>Bacteria</taxon>
        <taxon>Bacillati</taxon>
        <taxon>Actinomycetota</taxon>
        <taxon>Actinomycetes</taxon>
        <taxon>Micrococcales</taxon>
        <taxon>Micrococcaceae</taxon>
        <taxon>Sinomonas</taxon>
    </lineage>
</organism>
<evidence type="ECO:0000259" key="9">
    <source>
        <dbReference type="PROSITE" id="PS51747"/>
    </source>
</evidence>
<evidence type="ECO:0000256" key="3">
    <source>
        <dbReference type="ARBA" id="ARBA00022694"/>
    </source>
</evidence>
<dbReference type="Gene3D" id="3.40.140.10">
    <property type="entry name" value="Cytidine Deaminase, domain 2"/>
    <property type="match status" value="1"/>
</dbReference>
<evidence type="ECO:0000256" key="2">
    <source>
        <dbReference type="ARBA" id="ARBA00011738"/>
    </source>
</evidence>
<reference evidence="11" key="1">
    <citation type="journal article" date="2019" name="Int. J. Syst. Evol. Microbiol.">
        <title>The Global Catalogue of Microorganisms (GCM) 10K type strain sequencing project: providing services to taxonomists for standard genome sequencing and annotation.</title>
        <authorList>
            <consortium name="The Broad Institute Genomics Platform"/>
            <consortium name="The Broad Institute Genome Sequencing Center for Infectious Disease"/>
            <person name="Wu L."/>
            <person name="Ma J."/>
        </authorList>
    </citation>
    <scope>NUCLEOTIDE SEQUENCE [LARGE SCALE GENOMIC DNA]</scope>
    <source>
        <strain evidence="11">JCM 16034</strain>
    </source>
</reference>
<gene>
    <name evidence="8" type="primary">tadA</name>
    <name evidence="10" type="ORF">GCM10009849_33670</name>
</gene>
<evidence type="ECO:0000256" key="6">
    <source>
        <dbReference type="ARBA" id="ARBA00022833"/>
    </source>
</evidence>
<name>A0ABP5NTT7_9MICC</name>
<proteinExistence type="inferred from homology"/>
<accession>A0ABP5NTT7</accession>
<keyword evidence="5 8" id="KW-0378">Hydrolase</keyword>
<evidence type="ECO:0000256" key="5">
    <source>
        <dbReference type="ARBA" id="ARBA00022801"/>
    </source>
</evidence>
<keyword evidence="3 8" id="KW-0819">tRNA processing</keyword>
<evidence type="ECO:0000256" key="1">
    <source>
        <dbReference type="ARBA" id="ARBA00010669"/>
    </source>
</evidence>
<feature type="binding site" evidence="8">
    <location>
        <position position="98"/>
    </location>
    <ligand>
        <name>Zn(2+)</name>
        <dbReference type="ChEBI" id="CHEBI:29105"/>
        <note>catalytic</note>
    </ligand>
</feature>
<comment type="function">
    <text evidence="8">Catalyzes the deamination of adenosine to inosine at the wobble position 34 of tRNA(Arg2).</text>
</comment>
<keyword evidence="6 8" id="KW-0862">Zinc</keyword>
<dbReference type="Pfam" id="PF00383">
    <property type="entry name" value="dCMP_cyt_deam_1"/>
    <property type="match status" value="1"/>
</dbReference>
<dbReference type="InterPro" id="IPR016192">
    <property type="entry name" value="APOBEC/CMP_deaminase_Zn-bd"/>
</dbReference>
<comment type="subunit">
    <text evidence="2 8">Homodimer.</text>
</comment>
<comment type="similarity">
    <text evidence="1">Belongs to the cytidine and deoxycytidylate deaminase family. ADAT2 subfamily.</text>
</comment>
<feature type="binding site" evidence="8">
    <location>
        <position position="101"/>
    </location>
    <ligand>
        <name>Zn(2+)</name>
        <dbReference type="ChEBI" id="CHEBI:29105"/>
        <note>catalytic</note>
    </ligand>
</feature>
<dbReference type="InterPro" id="IPR028883">
    <property type="entry name" value="tRNA_aden_deaminase"/>
</dbReference>
<keyword evidence="11" id="KW-1185">Reference proteome</keyword>
<evidence type="ECO:0000313" key="11">
    <source>
        <dbReference type="Proteomes" id="UP001500432"/>
    </source>
</evidence>
<sequence>MPAPEPLNQDARHEQWMRLALAEARAAEQTGDVPIGAVVVGPGGEVLAVGRNEREAVGDPTAHAEVQAIRAAAARLAHDGGDGWRLADCTLVVTLEPCAMCAGAIVLARIPRVVFGAWDEKAGAAGSVFDILRERRLNHWVEVYGGVLEDECGALLRSFFAEHR</sequence>
<comment type="cofactor">
    <cofactor evidence="8">
        <name>Zn(2+)</name>
        <dbReference type="ChEBI" id="CHEBI:29105"/>
    </cofactor>
    <text evidence="8">Binds 1 zinc ion per subunit.</text>
</comment>
<feature type="binding site" evidence="8">
    <location>
        <position position="63"/>
    </location>
    <ligand>
        <name>Zn(2+)</name>
        <dbReference type="ChEBI" id="CHEBI:29105"/>
        <note>catalytic</note>
    </ligand>
</feature>
<keyword evidence="4 8" id="KW-0479">Metal-binding</keyword>
<dbReference type="Proteomes" id="UP001500432">
    <property type="component" value="Unassembled WGS sequence"/>
</dbReference>
<dbReference type="PROSITE" id="PS51747">
    <property type="entry name" value="CYT_DCMP_DEAMINASES_2"/>
    <property type="match status" value="1"/>
</dbReference>
<dbReference type="SUPFAM" id="SSF53927">
    <property type="entry name" value="Cytidine deaminase-like"/>
    <property type="match status" value="1"/>
</dbReference>
<dbReference type="NCBIfam" id="NF008113">
    <property type="entry name" value="PRK10860.1"/>
    <property type="match status" value="1"/>
</dbReference>
<dbReference type="InterPro" id="IPR002125">
    <property type="entry name" value="CMP_dCMP_dom"/>
</dbReference>
<comment type="caution">
    <text evidence="10">The sequence shown here is derived from an EMBL/GenBank/DDBJ whole genome shotgun (WGS) entry which is preliminary data.</text>
</comment>
<dbReference type="PROSITE" id="PS00903">
    <property type="entry name" value="CYT_DCMP_DEAMINASES_1"/>
    <property type="match status" value="1"/>
</dbReference>
<dbReference type="RefSeq" id="WP_344300972.1">
    <property type="nucleotide sequence ID" value="NZ_BAAAQW010000012.1"/>
</dbReference>
<comment type="catalytic activity">
    <reaction evidence="7 8">
        <text>adenosine(34) in tRNA + H2O + H(+) = inosine(34) in tRNA + NH4(+)</text>
        <dbReference type="Rhea" id="RHEA:43168"/>
        <dbReference type="Rhea" id="RHEA-COMP:10373"/>
        <dbReference type="Rhea" id="RHEA-COMP:10374"/>
        <dbReference type="ChEBI" id="CHEBI:15377"/>
        <dbReference type="ChEBI" id="CHEBI:15378"/>
        <dbReference type="ChEBI" id="CHEBI:28938"/>
        <dbReference type="ChEBI" id="CHEBI:74411"/>
        <dbReference type="ChEBI" id="CHEBI:82852"/>
        <dbReference type="EC" id="3.5.4.33"/>
    </reaction>
</comment>
<dbReference type="EMBL" id="BAAAQW010000012">
    <property type="protein sequence ID" value="GAA2202997.1"/>
    <property type="molecule type" value="Genomic_DNA"/>
</dbReference>
<feature type="active site" description="Proton donor" evidence="8">
    <location>
        <position position="65"/>
    </location>
</feature>
<evidence type="ECO:0000256" key="8">
    <source>
        <dbReference type="HAMAP-Rule" id="MF_00972"/>
    </source>
</evidence>
<feature type="domain" description="CMP/dCMP-type deaminase" evidence="9">
    <location>
        <begin position="11"/>
        <end position="129"/>
    </location>
</feature>
<dbReference type="EC" id="3.5.4.33" evidence="8"/>
<evidence type="ECO:0000313" key="10">
    <source>
        <dbReference type="EMBL" id="GAA2202997.1"/>
    </source>
</evidence>